<dbReference type="NCBIfam" id="TIGR01569">
    <property type="entry name" value="A_tha_TIGR01569"/>
    <property type="match status" value="1"/>
</dbReference>
<reference evidence="11 12" key="1">
    <citation type="journal article" date="2024" name="Plant J.">
        <title>Genome sequences and population genomics reveal climatic adaptation and genomic divergence between two closely related sweetgum species.</title>
        <authorList>
            <person name="Xu W.Q."/>
            <person name="Ren C.Q."/>
            <person name="Zhang X.Y."/>
            <person name="Comes H.P."/>
            <person name="Liu X.H."/>
            <person name="Li Y.G."/>
            <person name="Kettle C.J."/>
            <person name="Jalonen R."/>
            <person name="Gaisberger H."/>
            <person name="Ma Y.Z."/>
            <person name="Qiu Y.X."/>
        </authorList>
    </citation>
    <scope>NUCLEOTIDE SEQUENCE [LARGE SCALE GENOMIC DNA]</scope>
    <source>
        <strain evidence="11">Hangzhou</strain>
    </source>
</reference>
<name>A0AAP0X4N9_LIQFO</name>
<evidence type="ECO:0000256" key="2">
    <source>
        <dbReference type="ARBA" id="ARBA00007651"/>
    </source>
</evidence>
<keyword evidence="9" id="KW-0732">Signal</keyword>
<keyword evidence="7 8" id="KW-0472">Membrane</keyword>
<evidence type="ECO:0000256" key="1">
    <source>
        <dbReference type="ARBA" id="ARBA00004651"/>
    </source>
</evidence>
<evidence type="ECO:0000256" key="8">
    <source>
        <dbReference type="RuleBase" id="RU361233"/>
    </source>
</evidence>
<feature type="transmembrane region" description="Helical" evidence="8">
    <location>
        <begin position="48"/>
        <end position="69"/>
    </location>
</feature>
<evidence type="ECO:0000256" key="4">
    <source>
        <dbReference type="ARBA" id="ARBA00022475"/>
    </source>
</evidence>
<evidence type="ECO:0000256" key="3">
    <source>
        <dbReference type="ARBA" id="ARBA00011489"/>
    </source>
</evidence>
<evidence type="ECO:0000313" key="12">
    <source>
        <dbReference type="Proteomes" id="UP001415857"/>
    </source>
</evidence>
<keyword evidence="6 8" id="KW-1133">Transmembrane helix</keyword>
<dbReference type="InterPro" id="IPR044173">
    <property type="entry name" value="CASPL"/>
</dbReference>
<feature type="signal peptide" evidence="9">
    <location>
        <begin position="1"/>
        <end position="21"/>
    </location>
</feature>
<dbReference type="Proteomes" id="UP001415857">
    <property type="component" value="Unassembled WGS sequence"/>
</dbReference>
<comment type="subunit">
    <text evidence="3 8">Homodimer and heterodimers.</text>
</comment>
<evidence type="ECO:0000256" key="7">
    <source>
        <dbReference type="ARBA" id="ARBA00023136"/>
    </source>
</evidence>
<dbReference type="GO" id="GO:0005886">
    <property type="term" value="C:plasma membrane"/>
    <property type="evidence" value="ECO:0007669"/>
    <property type="project" value="UniProtKB-SubCell"/>
</dbReference>
<dbReference type="EMBL" id="JBBPBK010000005">
    <property type="protein sequence ID" value="KAK9285353.1"/>
    <property type="molecule type" value="Genomic_DNA"/>
</dbReference>
<comment type="subcellular location">
    <subcellularLocation>
        <location evidence="1 8">Cell membrane</location>
        <topology evidence="1 8">Multi-pass membrane protein</topology>
    </subcellularLocation>
</comment>
<proteinExistence type="inferred from homology"/>
<keyword evidence="4 8" id="KW-1003">Cell membrane</keyword>
<keyword evidence="12" id="KW-1185">Reference proteome</keyword>
<accession>A0AAP0X4N9</accession>
<comment type="caution">
    <text evidence="8">Lacks conserved residue(s) required for the propagation of feature annotation.</text>
</comment>
<organism evidence="11 12">
    <name type="scientific">Liquidambar formosana</name>
    <name type="common">Formosan gum</name>
    <dbReference type="NCBI Taxonomy" id="63359"/>
    <lineage>
        <taxon>Eukaryota</taxon>
        <taxon>Viridiplantae</taxon>
        <taxon>Streptophyta</taxon>
        <taxon>Embryophyta</taxon>
        <taxon>Tracheophyta</taxon>
        <taxon>Spermatophyta</taxon>
        <taxon>Magnoliopsida</taxon>
        <taxon>eudicotyledons</taxon>
        <taxon>Gunneridae</taxon>
        <taxon>Pentapetalae</taxon>
        <taxon>Saxifragales</taxon>
        <taxon>Altingiaceae</taxon>
        <taxon>Liquidambar</taxon>
    </lineage>
</organism>
<gene>
    <name evidence="11" type="ORF">L1049_024544</name>
</gene>
<evidence type="ECO:0000256" key="5">
    <source>
        <dbReference type="ARBA" id="ARBA00022692"/>
    </source>
</evidence>
<evidence type="ECO:0000313" key="11">
    <source>
        <dbReference type="EMBL" id="KAK9285353.1"/>
    </source>
</evidence>
<evidence type="ECO:0000256" key="9">
    <source>
        <dbReference type="SAM" id="SignalP"/>
    </source>
</evidence>
<dbReference type="PANTHER" id="PTHR36488">
    <property type="entry name" value="CASP-LIKE PROTEIN 1U1"/>
    <property type="match status" value="1"/>
</dbReference>
<feature type="domain" description="Casparian strip membrane protein" evidence="10">
    <location>
        <begin position="4"/>
        <end position="74"/>
    </location>
</feature>
<evidence type="ECO:0000259" key="10">
    <source>
        <dbReference type="Pfam" id="PF04535"/>
    </source>
</evidence>
<protein>
    <recommendedName>
        <fullName evidence="8">CASP-like protein</fullName>
    </recommendedName>
</protein>
<feature type="chain" id="PRO_5042903156" description="CASP-like protein" evidence="9">
    <location>
        <begin position="22"/>
        <end position="147"/>
    </location>
</feature>
<dbReference type="Pfam" id="PF04535">
    <property type="entry name" value="CASP_dom"/>
    <property type="match status" value="1"/>
</dbReference>
<keyword evidence="5 8" id="KW-0812">Transmembrane</keyword>
<dbReference type="InterPro" id="IPR006459">
    <property type="entry name" value="CASP/CASPL"/>
</dbReference>
<sequence length="147" mass="16699">MAKTHCTLFLRLIAFIATLSAAITMATSHEMGIFFSTTLKVDYSDSPAFKYFVIANGIASGYGLLVLFLPSGSLLWRLVVALDVMRLHLDNYHWWEDQNSALPIEFSTLSGENKTREPQSPPVRKLGLGFLGLYLERRRRERNCKEK</sequence>
<comment type="similarity">
    <text evidence="2 8">Belongs to the Casparian strip membrane proteins (CASP) family.</text>
</comment>
<dbReference type="PANTHER" id="PTHR36488:SF8">
    <property type="entry name" value="CASP-LIKE PROTEIN 1U1"/>
    <property type="match status" value="1"/>
</dbReference>
<dbReference type="AlphaFoldDB" id="A0AAP0X4N9"/>
<comment type="caution">
    <text evidence="11">The sequence shown here is derived from an EMBL/GenBank/DDBJ whole genome shotgun (WGS) entry which is preliminary data.</text>
</comment>
<evidence type="ECO:0000256" key="6">
    <source>
        <dbReference type="ARBA" id="ARBA00022989"/>
    </source>
</evidence>
<dbReference type="InterPro" id="IPR006702">
    <property type="entry name" value="CASP_dom"/>
</dbReference>